<keyword evidence="1" id="KW-0812">Transmembrane</keyword>
<evidence type="ECO:0000256" key="1">
    <source>
        <dbReference type="SAM" id="Phobius"/>
    </source>
</evidence>
<feature type="transmembrane region" description="Helical" evidence="1">
    <location>
        <begin position="50"/>
        <end position="73"/>
    </location>
</feature>
<evidence type="ECO:0000313" key="3">
    <source>
        <dbReference type="Proteomes" id="UP000245207"/>
    </source>
</evidence>
<evidence type="ECO:0000313" key="2">
    <source>
        <dbReference type="EMBL" id="PWA79769.1"/>
    </source>
</evidence>
<dbReference type="OrthoDB" id="1741343at2759"/>
<organism evidence="2 3">
    <name type="scientific">Artemisia annua</name>
    <name type="common">Sweet wormwood</name>
    <dbReference type="NCBI Taxonomy" id="35608"/>
    <lineage>
        <taxon>Eukaryota</taxon>
        <taxon>Viridiplantae</taxon>
        <taxon>Streptophyta</taxon>
        <taxon>Embryophyta</taxon>
        <taxon>Tracheophyta</taxon>
        <taxon>Spermatophyta</taxon>
        <taxon>Magnoliopsida</taxon>
        <taxon>eudicotyledons</taxon>
        <taxon>Gunneridae</taxon>
        <taxon>Pentapetalae</taxon>
        <taxon>asterids</taxon>
        <taxon>campanulids</taxon>
        <taxon>Asterales</taxon>
        <taxon>Asteraceae</taxon>
        <taxon>Asteroideae</taxon>
        <taxon>Anthemideae</taxon>
        <taxon>Artemisiinae</taxon>
        <taxon>Artemisia</taxon>
    </lineage>
</organism>
<dbReference type="EMBL" id="PKPP01001808">
    <property type="protein sequence ID" value="PWA79769.1"/>
    <property type="molecule type" value="Genomic_DNA"/>
</dbReference>
<feature type="transmembrane region" description="Helical" evidence="1">
    <location>
        <begin position="12"/>
        <end position="38"/>
    </location>
</feature>
<keyword evidence="1" id="KW-0472">Membrane</keyword>
<accession>A0A2U1P1Y3</accession>
<proteinExistence type="predicted"/>
<name>A0A2U1P1Y3_ARTAN</name>
<gene>
    <name evidence="2" type="ORF">CTI12_AA202190</name>
</gene>
<dbReference type="AlphaFoldDB" id="A0A2U1P1Y3"/>
<comment type="caution">
    <text evidence="2">The sequence shown here is derived from an EMBL/GenBank/DDBJ whole genome shotgun (WGS) entry which is preliminary data.</text>
</comment>
<sequence>MDLNIDLRYLLLPLATLLIPFSLYAYATFTVFLLFVSIKVPLRLHLSTRYFVHFQAIDLSVSVTVCFLCLMFLSTPHFWIVNPVLMLCVSPWEDLLFDLLKSCFWWSYQNLKAIRILEFLFIFSRHEMEEAQVNQSVEELSNEPCDEDADHVDLEAGVELS</sequence>
<dbReference type="Proteomes" id="UP000245207">
    <property type="component" value="Unassembled WGS sequence"/>
</dbReference>
<keyword evidence="1" id="KW-1133">Transmembrane helix</keyword>
<protein>
    <submittedName>
        <fullName evidence="2">Uncharacterized protein</fullName>
    </submittedName>
</protein>
<reference evidence="2 3" key="1">
    <citation type="journal article" date="2018" name="Mol. Plant">
        <title>The genome of Artemisia annua provides insight into the evolution of Asteraceae family and artemisinin biosynthesis.</title>
        <authorList>
            <person name="Shen Q."/>
            <person name="Zhang L."/>
            <person name="Liao Z."/>
            <person name="Wang S."/>
            <person name="Yan T."/>
            <person name="Shi P."/>
            <person name="Liu M."/>
            <person name="Fu X."/>
            <person name="Pan Q."/>
            <person name="Wang Y."/>
            <person name="Lv Z."/>
            <person name="Lu X."/>
            <person name="Zhang F."/>
            <person name="Jiang W."/>
            <person name="Ma Y."/>
            <person name="Chen M."/>
            <person name="Hao X."/>
            <person name="Li L."/>
            <person name="Tang Y."/>
            <person name="Lv G."/>
            <person name="Zhou Y."/>
            <person name="Sun X."/>
            <person name="Brodelius P.E."/>
            <person name="Rose J.K.C."/>
            <person name="Tang K."/>
        </authorList>
    </citation>
    <scope>NUCLEOTIDE SEQUENCE [LARGE SCALE GENOMIC DNA]</scope>
    <source>
        <strain evidence="3">cv. Huhao1</strain>
        <tissue evidence="2">Leaf</tissue>
    </source>
</reference>
<keyword evidence="3" id="KW-1185">Reference proteome</keyword>